<dbReference type="InterPro" id="IPR045058">
    <property type="entry name" value="GIMA/IAN/Toc"/>
</dbReference>
<feature type="domain" description="AIG1-type G" evidence="5">
    <location>
        <begin position="85"/>
        <end position="207"/>
    </location>
</feature>
<dbReference type="PANTHER" id="PTHR10903:SF148">
    <property type="entry name" value="LEUCINE-RICH REPEAT-CONTAINING PROTEIN DDB_G0290503"/>
    <property type="match status" value="1"/>
</dbReference>
<dbReference type="PANTHER" id="PTHR10903">
    <property type="entry name" value="GTPASE, IMAP FAMILY MEMBER-RELATED"/>
    <property type="match status" value="1"/>
</dbReference>
<evidence type="ECO:0000256" key="1">
    <source>
        <dbReference type="ARBA" id="ARBA00008535"/>
    </source>
</evidence>
<evidence type="ECO:0000256" key="2">
    <source>
        <dbReference type="ARBA" id="ARBA00022741"/>
    </source>
</evidence>
<feature type="non-terminal residue" evidence="6">
    <location>
        <position position="267"/>
    </location>
</feature>
<name>A0AAD7S824_9TELE</name>
<evidence type="ECO:0000256" key="4">
    <source>
        <dbReference type="SAM" id="MobiDB-lite"/>
    </source>
</evidence>
<keyword evidence="7" id="KW-1185">Reference proteome</keyword>
<gene>
    <name evidence="6" type="ORF">AAFF_G00433890</name>
</gene>
<dbReference type="InterPro" id="IPR027417">
    <property type="entry name" value="P-loop_NTPase"/>
</dbReference>
<feature type="compositionally biased region" description="Low complexity" evidence="4">
    <location>
        <begin position="1"/>
        <end position="12"/>
    </location>
</feature>
<evidence type="ECO:0000259" key="5">
    <source>
        <dbReference type="Pfam" id="PF04548"/>
    </source>
</evidence>
<dbReference type="Proteomes" id="UP001221898">
    <property type="component" value="Unassembled WGS sequence"/>
</dbReference>
<organism evidence="6 7">
    <name type="scientific">Aldrovandia affinis</name>
    <dbReference type="NCBI Taxonomy" id="143900"/>
    <lineage>
        <taxon>Eukaryota</taxon>
        <taxon>Metazoa</taxon>
        <taxon>Chordata</taxon>
        <taxon>Craniata</taxon>
        <taxon>Vertebrata</taxon>
        <taxon>Euteleostomi</taxon>
        <taxon>Actinopterygii</taxon>
        <taxon>Neopterygii</taxon>
        <taxon>Teleostei</taxon>
        <taxon>Notacanthiformes</taxon>
        <taxon>Halosauridae</taxon>
        <taxon>Aldrovandia</taxon>
    </lineage>
</organism>
<keyword evidence="3" id="KW-0342">GTP-binding</keyword>
<dbReference type="GO" id="GO:0005525">
    <property type="term" value="F:GTP binding"/>
    <property type="evidence" value="ECO:0007669"/>
    <property type="project" value="UniProtKB-KW"/>
</dbReference>
<evidence type="ECO:0000313" key="6">
    <source>
        <dbReference type="EMBL" id="KAJ8397700.1"/>
    </source>
</evidence>
<dbReference type="Gene3D" id="3.40.50.300">
    <property type="entry name" value="P-loop containing nucleotide triphosphate hydrolases"/>
    <property type="match status" value="1"/>
</dbReference>
<feature type="region of interest" description="Disordered" evidence="4">
    <location>
        <begin position="1"/>
        <end position="37"/>
    </location>
</feature>
<dbReference type="AlphaFoldDB" id="A0AAD7S824"/>
<comment type="caution">
    <text evidence="6">The sequence shown here is derived from an EMBL/GenBank/DDBJ whole genome shotgun (WGS) entry which is preliminary data.</text>
</comment>
<evidence type="ECO:0000256" key="3">
    <source>
        <dbReference type="ARBA" id="ARBA00023134"/>
    </source>
</evidence>
<dbReference type="Pfam" id="PF04548">
    <property type="entry name" value="AIG1"/>
    <property type="match status" value="1"/>
</dbReference>
<accession>A0AAD7S824</accession>
<evidence type="ECO:0000313" key="7">
    <source>
        <dbReference type="Proteomes" id="UP001221898"/>
    </source>
</evidence>
<reference evidence="6" key="1">
    <citation type="journal article" date="2023" name="Science">
        <title>Genome structures resolve the early diversification of teleost fishes.</title>
        <authorList>
            <person name="Parey E."/>
            <person name="Louis A."/>
            <person name="Montfort J."/>
            <person name="Bouchez O."/>
            <person name="Roques C."/>
            <person name="Iampietro C."/>
            <person name="Lluch J."/>
            <person name="Castinel A."/>
            <person name="Donnadieu C."/>
            <person name="Desvignes T."/>
            <person name="Floi Bucao C."/>
            <person name="Jouanno E."/>
            <person name="Wen M."/>
            <person name="Mejri S."/>
            <person name="Dirks R."/>
            <person name="Jansen H."/>
            <person name="Henkel C."/>
            <person name="Chen W.J."/>
            <person name="Zahm M."/>
            <person name="Cabau C."/>
            <person name="Klopp C."/>
            <person name="Thompson A.W."/>
            <person name="Robinson-Rechavi M."/>
            <person name="Braasch I."/>
            <person name="Lecointre G."/>
            <person name="Bobe J."/>
            <person name="Postlethwait J.H."/>
            <person name="Berthelot C."/>
            <person name="Roest Crollius H."/>
            <person name="Guiguen Y."/>
        </authorList>
    </citation>
    <scope>NUCLEOTIDE SEQUENCE</scope>
    <source>
        <strain evidence="6">NC1722</strain>
    </source>
</reference>
<protein>
    <recommendedName>
        <fullName evidence="5">AIG1-type G domain-containing protein</fullName>
    </recommendedName>
</protein>
<dbReference type="EMBL" id="JAINUG010000095">
    <property type="protein sequence ID" value="KAJ8397700.1"/>
    <property type="molecule type" value="Genomic_DNA"/>
</dbReference>
<dbReference type="InterPro" id="IPR006703">
    <property type="entry name" value="G_AIG1"/>
</dbReference>
<keyword evidence="2" id="KW-0547">Nucleotide-binding</keyword>
<comment type="similarity">
    <text evidence="1">Belongs to the TRAFAC class TrmE-Era-EngA-EngB-Septin-like GTPase superfamily. AIG1/Toc34/Toc159-like paraseptin GTPase family. IAN subfamily.</text>
</comment>
<proteinExistence type="inferred from homology"/>
<sequence length="267" mass="29693">MSFRAQAGAAGQERGGEKFGGKYHPGQQGGICERHPDRGVRGEAGRCGRAAGRHCGHPWLGVVLPAQWHARVGQTGDGAQRHPVSPGPHAVLLVVRACTSVEERYRREIQEHLELLGEGVWKHTLVLFTWGERLDNATMEQRIQNGGTDLRTLVERCGNRFHVLSNEGRPEAAQVVELLKKVDEMSAGNSRVPFEMELQEQEDKRWRTAEQRRSQRLFEEQKMEVSLQELFAGVGCKAAGRAEESGPPGCALRLPDLRVVLLGERET</sequence>